<feature type="domain" description="Transcription regulator PadR N-terminal" evidence="1">
    <location>
        <begin position="11"/>
        <end position="85"/>
    </location>
</feature>
<dbReference type="Proteomes" id="UP000248706">
    <property type="component" value="Unassembled WGS sequence"/>
</dbReference>
<comment type="caution">
    <text evidence="3">The sequence shown here is derived from an EMBL/GenBank/DDBJ whole genome shotgun (WGS) entry which is preliminary data.</text>
</comment>
<dbReference type="InterPro" id="IPR036390">
    <property type="entry name" value="WH_DNA-bd_sf"/>
</dbReference>
<reference evidence="3 4" key="1">
    <citation type="submission" date="2016-08" db="EMBL/GenBank/DDBJ databases">
        <title>Analysis of Carbohydrate Active Enzymes in Thermogemmatispora T81 Reveals Carbohydrate Degradation Ability.</title>
        <authorList>
            <person name="Tomazini A."/>
            <person name="Lal S."/>
            <person name="Stott M."/>
            <person name="Henrissat B."/>
            <person name="Polikarpov I."/>
            <person name="Sparling R."/>
            <person name="Levin D.B."/>
        </authorList>
    </citation>
    <scope>NUCLEOTIDE SEQUENCE [LARGE SCALE GENOMIC DNA]</scope>
    <source>
        <strain evidence="3 4">T81</strain>
    </source>
</reference>
<name>A0A328VHS4_9CHLR</name>
<dbReference type="AlphaFoldDB" id="A0A328VHS4"/>
<dbReference type="PANTHER" id="PTHR33169:SF27">
    <property type="entry name" value="TRANSCRIPTIONAL REGULATOR PADR FAMILY PROTEIN"/>
    <property type="match status" value="1"/>
</dbReference>
<dbReference type="InterPro" id="IPR018309">
    <property type="entry name" value="Tscrpt_reg_PadR_C"/>
</dbReference>
<evidence type="ECO:0000259" key="2">
    <source>
        <dbReference type="Pfam" id="PF10400"/>
    </source>
</evidence>
<protein>
    <recommendedName>
        <fullName evidence="5">Transcription regulator PadR N-terminal domain-containing protein</fullName>
    </recommendedName>
</protein>
<sequence length="187" mass="21934">MHVSEPAEYAILGLLEARPMHGYEMFQHFQGGTLGQIVHLEMSQMYAFLKKLERLNYIVAQLELQGSRPPRKVFHLTPAGRDYFRHWLKEPVERPRDIRILFLLKLYFIRHVLPAEMPALIERQISACQEFLHHLEGLQGGQEQLAPIQDLAFFDRVVLRSRIHQTRALIAWLQELQHDYRLVGTSS</sequence>
<dbReference type="PANTHER" id="PTHR33169">
    <property type="entry name" value="PADR-FAMILY TRANSCRIPTIONAL REGULATOR"/>
    <property type="match status" value="1"/>
</dbReference>
<gene>
    <name evidence="3" type="ORF">A4R35_12915</name>
</gene>
<evidence type="ECO:0000313" key="4">
    <source>
        <dbReference type="Proteomes" id="UP000248706"/>
    </source>
</evidence>
<dbReference type="Gene3D" id="6.10.140.190">
    <property type="match status" value="1"/>
</dbReference>
<dbReference type="InterPro" id="IPR052509">
    <property type="entry name" value="Metal_resp_DNA-bind_regulator"/>
</dbReference>
<dbReference type="RefSeq" id="WP_189361758.1">
    <property type="nucleotide sequence ID" value="NZ_MCIF01000002.1"/>
</dbReference>
<dbReference type="Gene3D" id="1.10.10.10">
    <property type="entry name" value="Winged helix-like DNA-binding domain superfamily/Winged helix DNA-binding domain"/>
    <property type="match status" value="1"/>
</dbReference>
<evidence type="ECO:0000259" key="1">
    <source>
        <dbReference type="Pfam" id="PF03551"/>
    </source>
</evidence>
<proteinExistence type="predicted"/>
<dbReference type="EMBL" id="MCIF01000002">
    <property type="protein sequence ID" value="RAQ96441.1"/>
    <property type="molecule type" value="Genomic_DNA"/>
</dbReference>
<evidence type="ECO:0000313" key="3">
    <source>
        <dbReference type="EMBL" id="RAQ96441.1"/>
    </source>
</evidence>
<dbReference type="InterPro" id="IPR005149">
    <property type="entry name" value="Tscrpt_reg_PadR_N"/>
</dbReference>
<organism evidence="3 4">
    <name type="scientific">Thermogemmatispora tikiterensis</name>
    <dbReference type="NCBI Taxonomy" id="1825093"/>
    <lineage>
        <taxon>Bacteria</taxon>
        <taxon>Bacillati</taxon>
        <taxon>Chloroflexota</taxon>
        <taxon>Ktedonobacteria</taxon>
        <taxon>Thermogemmatisporales</taxon>
        <taxon>Thermogemmatisporaceae</taxon>
        <taxon>Thermogemmatispora</taxon>
    </lineage>
</organism>
<feature type="domain" description="Transcription regulator PadR C-terminal" evidence="2">
    <location>
        <begin position="99"/>
        <end position="176"/>
    </location>
</feature>
<evidence type="ECO:0008006" key="5">
    <source>
        <dbReference type="Google" id="ProtNLM"/>
    </source>
</evidence>
<dbReference type="SUPFAM" id="SSF46785">
    <property type="entry name" value="Winged helix' DNA-binding domain"/>
    <property type="match status" value="1"/>
</dbReference>
<dbReference type="Pfam" id="PF03551">
    <property type="entry name" value="PadR"/>
    <property type="match status" value="1"/>
</dbReference>
<dbReference type="InterPro" id="IPR036388">
    <property type="entry name" value="WH-like_DNA-bd_sf"/>
</dbReference>
<keyword evidence="4" id="KW-1185">Reference proteome</keyword>
<dbReference type="Pfam" id="PF10400">
    <property type="entry name" value="Vir_act_alpha_C"/>
    <property type="match status" value="1"/>
</dbReference>
<accession>A0A328VHS4</accession>